<dbReference type="InParanoid" id="D8LUR5"/>
<keyword evidence="2" id="KW-0175">Coiled coil</keyword>
<keyword evidence="5" id="KW-1185">Reference proteome</keyword>
<dbReference type="GeneID" id="24922129"/>
<feature type="domain" description="RRM" evidence="3">
    <location>
        <begin position="235"/>
        <end position="313"/>
    </location>
</feature>
<name>D8LUR5_BLAHO</name>
<keyword evidence="1" id="KW-0694">RNA-binding</keyword>
<evidence type="ECO:0000313" key="4">
    <source>
        <dbReference type="EMBL" id="CBK19554.2"/>
    </source>
</evidence>
<dbReference type="InterPro" id="IPR035979">
    <property type="entry name" value="RBD_domain_sf"/>
</dbReference>
<dbReference type="InterPro" id="IPR000504">
    <property type="entry name" value="RRM_dom"/>
</dbReference>
<feature type="coiled-coil region" evidence="2">
    <location>
        <begin position="10"/>
        <end position="58"/>
    </location>
</feature>
<dbReference type="AlphaFoldDB" id="D8LUR5"/>
<dbReference type="SUPFAM" id="SSF54928">
    <property type="entry name" value="RNA-binding domain, RBD"/>
    <property type="match status" value="1"/>
</dbReference>
<dbReference type="Proteomes" id="UP000008312">
    <property type="component" value="Unassembled WGS sequence"/>
</dbReference>
<dbReference type="SMART" id="SM00360">
    <property type="entry name" value="RRM"/>
    <property type="match status" value="1"/>
</dbReference>
<sequence>MSNSFSAEDVRDLLSKISKLEENYRLKQMELETEIEKHKKTRQDMEKLRGEVAILVEEKIRLCEKVGALTESCSLKDRSYEVLKKDLDKRLTELRVLEHRFSEESEAYKKKRESFRQEIDQINEKMSCFFHGSSPQDLSVPLTNEQIRNHELYRMVVKEKEEQDESMKSLKKEFSELSEYLNKLESGYSQSLEYINHLEGIISHQSERRSDEFICLFYEICKSKIQFFVYPLFEYNAIVEDIPYKTTGKDLVLFFLPCVKPVSINLSMREDKNLNNGYGFIEFKSIEECTKAIQYCKREAFCGERLTAKMAKDAMKRDEEAESGATTDDSKPIYLKEFTDEELHSKLQKLGEVAKRNPIQAQRLLQQNPSFLNGVIGNLFQQTHHVYYYYMTTISFLNGLSPTVKSMSCHLLLSSMQGASSGFHVQYLSSLANVLF</sequence>
<accession>D8LUR5</accession>
<evidence type="ECO:0000256" key="2">
    <source>
        <dbReference type="SAM" id="Coils"/>
    </source>
</evidence>
<dbReference type="InterPro" id="IPR012677">
    <property type="entry name" value="Nucleotide-bd_a/b_plait_sf"/>
</dbReference>
<gene>
    <name evidence="4" type="ORF">GSBLH_T00006004001</name>
</gene>
<dbReference type="RefSeq" id="XP_012893602.1">
    <property type="nucleotide sequence ID" value="XM_013038148.1"/>
</dbReference>
<dbReference type="CDD" id="cd00590">
    <property type="entry name" value="RRM_SF"/>
    <property type="match status" value="1"/>
</dbReference>
<dbReference type="OrthoDB" id="3945418at2759"/>
<evidence type="ECO:0000259" key="3">
    <source>
        <dbReference type="PROSITE" id="PS50102"/>
    </source>
</evidence>
<protein>
    <recommendedName>
        <fullName evidence="3">RRM domain-containing protein</fullName>
    </recommendedName>
</protein>
<evidence type="ECO:0000313" key="5">
    <source>
        <dbReference type="Proteomes" id="UP000008312"/>
    </source>
</evidence>
<proteinExistence type="predicted"/>
<evidence type="ECO:0000256" key="1">
    <source>
        <dbReference type="PROSITE-ProRule" id="PRU00176"/>
    </source>
</evidence>
<organism evidence="4">
    <name type="scientific">Blastocystis hominis</name>
    <dbReference type="NCBI Taxonomy" id="12968"/>
    <lineage>
        <taxon>Eukaryota</taxon>
        <taxon>Sar</taxon>
        <taxon>Stramenopiles</taxon>
        <taxon>Bigyra</taxon>
        <taxon>Opalozoa</taxon>
        <taxon>Opalinata</taxon>
        <taxon>Blastocystidae</taxon>
        <taxon>Blastocystis</taxon>
    </lineage>
</organism>
<dbReference type="PROSITE" id="PS50102">
    <property type="entry name" value="RRM"/>
    <property type="match status" value="1"/>
</dbReference>
<feature type="coiled-coil region" evidence="2">
    <location>
        <begin position="153"/>
        <end position="187"/>
    </location>
</feature>
<dbReference type="GO" id="GO:0003723">
    <property type="term" value="F:RNA binding"/>
    <property type="evidence" value="ECO:0007669"/>
    <property type="project" value="UniProtKB-UniRule"/>
</dbReference>
<dbReference type="Gene3D" id="3.30.70.330">
    <property type="match status" value="1"/>
</dbReference>
<reference evidence="4" key="1">
    <citation type="submission" date="2010-02" db="EMBL/GenBank/DDBJ databases">
        <title>Sequencing and annotation of the Blastocystis hominis genome.</title>
        <authorList>
            <person name="Wincker P."/>
        </authorList>
    </citation>
    <scope>NUCLEOTIDE SEQUENCE</scope>
    <source>
        <strain evidence="4">Singapore isolate B</strain>
    </source>
</reference>
<dbReference type="EMBL" id="FN668638">
    <property type="protein sequence ID" value="CBK19554.2"/>
    <property type="molecule type" value="Genomic_DNA"/>
</dbReference>
<dbReference type="Pfam" id="PF00076">
    <property type="entry name" value="RRM_1"/>
    <property type="match status" value="1"/>
</dbReference>